<gene>
    <name evidence="1" type="ORF">DBR06_SOUSAS110302</name>
</gene>
<dbReference type="SUPFAM" id="SSF47836">
    <property type="entry name" value="Retroviral matrix proteins"/>
    <property type="match status" value="1"/>
</dbReference>
<evidence type="ECO:0000313" key="1">
    <source>
        <dbReference type="EMBL" id="TEA38419.1"/>
    </source>
</evidence>
<accession>A0A484GSB9</accession>
<dbReference type="EMBL" id="QWLN02004798">
    <property type="protein sequence ID" value="TEA38419.1"/>
    <property type="molecule type" value="Genomic_DNA"/>
</dbReference>
<dbReference type="Gene3D" id="1.10.150.180">
    <property type="entry name" value="Gamma-retroviral matrix domain"/>
    <property type="match status" value="1"/>
</dbReference>
<dbReference type="InterPro" id="IPR010999">
    <property type="entry name" value="Retrovr_matrix"/>
</dbReference>
<organism evidence="1 2">
    <name type="scientific">Sousa chinensis</name>
    <name type="common">Indo-pacific humpbacked dolphin</name>
    <name type="synonym">Steno chinensis</name>
    <dbReference type="NCBI Taxonomy" id="103600"/>
    <lineage>
        <taxon>Eukaryota</taxon>
        <taxon>Metazoa</taxon>
        <taxon>Chordata</taxon>
        <taxon>Craniata</taxon>
        <taxon>Vertebrata</taxon>
        <taxon>Euteleostomi</taxon>
        <taxon>Mammalia</taxon>
        <taxon>Eutheria</taxon>
        <taxon>Laurasiatheria</taxon>
        <taxon>Artiodactyla</taxon>
        <taxon>Whippomorpha</taxon>
        <taxon>Cetacea</taxon>
        <taxon>Odontoceti</taxon>
        <taxon>Delphinidae</taxon>
        <taxon>Sousa</taxon>
    </lineage>
</organism>
<feature type="non-terminal residue" evidence="1">
    <location>
        <position position="50"/>
    </location>
</feature>
<proteinExistence type="predicted"/>
<dbReference type="InterPro" id="IPR036946">
    <property type="entry name" value="G_retro_matrix_sf"/>
</dbReference>
<evidence type="ECO:0000313" key="2">
    <source>
        <dbReference type="Proteomes" id="UP000295264"/>
    </source>
</evidence>
<keyword evidence="2" id="KW-1185">Reference proteome</keyword>
<dbReference type="Proteomes" id="UP000295264">
    <property type="component" value="Unassembled WGS sequence"/>
</dbReference>
<protein>
    <submittedName>
        <fullName evidence="1">Uncharacterized protein</fullName>
    </submittedName>
</protein>
<comment type="caution">
    <text evidence="1">The sequence shown here is derived from an EMBL/GenBank/DDBJ whole genome shotgun (WGS) entry which is preliminary data.</text>
</comment>
<sequence length="50" mass="6209">KWPENGSLNYNYILQLDLFCKWEEKWDEIPYVQSFMLLYQNKPVQRRGKV</sequence>
<feature type="non-terminal residue" evidence="1">
    <location>
        <position position="1"/>
    </location>
</feature>
<dbReference type="AlphaFoldDB" id="A0A484GSB9"/>
<name>A0A484GSB9_SOUCH</name>
<reference evidence="1 2" key="1">
    <citation type="journal article" date="2018" name="Genomics">
        <title>Molecular footprints of inshore aquatic adaptation in Indo-Pacific humpback dolphin (Sousa chinensis).</title>
        <authorList>
            <person name="Ming Y."/>
            <person name="Jian J."/>
            <person name="Yu F."/>
            <person name="Yu X."/>
            <person name="Wang J."/>
            <person name="Liu W."/>
        </authorList>
    </citation>
    <scope>NUCLEOTIDE SEQUENCE [LARGE SCALE GENOMIC DNA]</scope>
    <source>
        <strain evidence="1">MY-2018</strain>
        <tissue evidence="1">Skin</tissue>
    </source>
</reference>